<comment type="subcellular location">
    <subcellularLocation>
        <location evidence="4">Cytoplasm</location>
    </subcellularLocation>
</comment>
<comment type="similarity">
    <text evidence="1 4 6">Belongs to the adenosylhomocysteinase family.</text>
</comment>
<dbReference type="GO" id="GO:0033353">
    <property type="term" value="P:S-adenosylmethionine cycle"/>
    <property type="evidence" value="ECO:0007669"/>
    <property type="project" value="TreeGrafter"/>
</dbReference>
<dbReference type="InterPro" id="IPR015878">
    <property type="entry name" value="Ado_hCys_hydrolase_NAD-bd"/>
</dbReference>
<keyword evidence="4 9" id="KW-0378">Hydrolase</keyword>
<dbReference type="KEGG" id="halx:M0R89_05020"/>
<dbReference type="HAMAP" id="MF_00563">
    <property type="entry name" value="AdoHcyase"/>
    <property type="match status" value="1"/>
</dbReference>
<feature type="binding site" evidence="4">
    <location>
        <position position="157"/>
    </location>
    <ligand>
        <name>substrate</name>
    </ligand>
</feature>
<dbReference type="Gene3D" id="3.40.50.1480">
    <property type="entry name" value="Adenosylhomocysteinase-like"/>
    <property type="match status" value="1"/>
</dbReference>
<feature type="binding site" evidence="4">
    <location>
        <position position="192"/>
    </location>
    <ligand>
        <name>NAD(+)</name>
        <dbReference type="ChEBI" id="CHEBI:57540"/>
    </ligand>
</feature>
<sequence length="427" mass="46667">MADYPTISEQVEDVESARTEGHRKMDWAREHMPILTAMQGDFEANQPFEGQRIGMAMHVEAKTAVLVETLAEGGAEVAITGCNPLSTHDDVSAALDEHPNITSYAKREVDDEEYYAAIEAVISHEPTITVDDGMDLVAAIHEDYPELIDSIVGGAEETTTGVHRLRAMDEDGELDYPVFAVNDTPMKRLFDNVHGTGESSLANIAMTTNLSWAGKNVVVAGYGDCGRGVAKKASGQNANVIVTEVEPRRALEAHMEGYDVMPMAEAAEVGDVFLTTTGNKNVVTRDHFEKMDDGVLLANAGHFDVEVNLDDLSDLAVNEREARDGVREYEMDDGRRLNVLAEGRLVNLASPIALGHPVEVMDQSFGVQAACVRELVENGDQYDAGVHEVPDELDREIAEIKLDAEGVEYDDLTDEQAEYMSSWQHGT</sequence>
<dbReference type="GO" id="GO:0005829">
    <property type="term" value="C:cytosol"/>
    <property type="evidence" value="ECO:0007669"/>
    <property type="project" value="TreeGrafter"/>
</dbReference>
<comment type="caution">
    <text evidence="4">Lacks conserved residue(s) required for the propagation of feature annotation.</text>
</comment>
<evidence type="ECO:0000256" key="7">
    <source>
        <dbReference type="SAM" id="MobiDB-lite"/>
    </source>
</evidence>
<dbReference type="CDD" id="cd00401">
    <property type="entry name" value="SAHH"/>
    <property type="match status" value="1"/>
</dbReference>
<feature type="binding site" evidence="4">
    <location>
        <position position="132"/>
    </location>
    <ligand>
        <name>substrate</name>
    </ligand>
</feature>
<evidence type="ECO:0000313" key="10">
    <source>
        <dbReference type="Proteomes" id="UP000830729"/>
    </source>
</evidence>
<dbReference type="GO" id="GO:0071269">
    <property type="term" value="P:L-homocysteine biosynthetic process"/>
    <property type="evidence" value="ECO:0007669"/>
    <property type="project" value="UniProtKB-UniRule"/>
</dbReference>
<protein>
    <recommendedName>
        <fullName evidence="4">Adenosylhomocysteinase</fullName>
        <ecNumber evidence="4">3.13.2.1</ecNumber>
    </recommendedName>
    <alternativeName>
        <fullName evidence="4">S-adenosyl-L-homocysteine hydrolase</fullName>
        <shortName evidence="4">AdoHcyase</shortName>
    </alternativeName>
</protein>
<dbReference type="InterPro" id="IPR020082">
    <property type="entry name" value="S-Ado-L-homoCys_hydrolase_CS"/>
</dbReference>
<comment type="catalytic activity">
    <reaction evidence="4">
        <text>S-adenosyl-L-homocysteine + H2O = L-homocysteine + adenosine</text>
        <dbReference type="Rhea" id="RHEA:21708"/>
        <dbReference type="ChEBI" id="CHEBI:15377"/>
        <dbReference type="ChEBI" id="CHEBI:16335"/>
        <dbReference type="ChEBI" id="CHEBI:57856"/>
        <dbReference type="ChEBI" id="CHEBI:58199"/>
        <dbReference type="EC" id="3.13.2.1"/>
    </reaction>
</comment>
<keyword evidence="3 4" id="KW-0520">NAD</keyword>
<gene>
    <name evidence="4" type="primary">ahcY</name>
    <name evidence="9" type="ORF">M0R89_05020</name>
</gene>
<comment type="cofactor">
    <cofactor evidence="4 5">
        <name>NAD(+)</name>
        <dbReference type="ChEBI" id="CHEBI:57540"/>
    </cofactor>
    <text evidence="4 5">Binds 1 NAD(+) per subunit.</text>
</comment>
<dbReference type="PIRSF" id="PIRSF001109">
    <property type="entry name" value="Ad_hcy_hydrolase"/>
    <property type="match status" value="1"/>
</dbReference>
<dbReference type="SUPFAM" id="SSF51735">
    <property type="entry name" value="NAD(P)-binding Rossmann-fold domains"/>
    <property type="match status" value="1"/>
</dbReference>
<keyword evidence="2 4" id="KW-0554">One-carbon metabolism</keyword>
<evidence type="ECO:0000256" key="3">
    <source>
        <dbReference type="ARBA" id="ARBA00023027"/>
    </source>
</evidence>
<feature type="binding site" evidence="4 5">
    <location>
        <begin position="300"/>
        <end position="302"/>
    </location>
    <ligand>
        <name>NAD(+)</name>
        <dbReference type="ChEBI" id="CHEBI:57540"/>
    </ligand>
</feature>
<feature type="binding site" evidence="4">
    <location>
        <begin position="221"/>
        <end position="226"/>
    </location>
    <ligand>
        <name>NAD(+)</name>
        <dbReference type="ChEBI" id="CHEBI:57540"/>
    </ligand>
</feature>
<feature type="binding site" evidence="5">
    <location>
        <position position="356"/>
    </location>
    <ligand>
        <name>NAD(+)</name>
        <dbReference type="ChEBI" id="CHEBI:57540"/>
    </ligand>
</feature>
<dbReference type="EMBL" id="CP096659">
    <property type="protein sequence ID" value="UPV75431.1"/>
    <property type="molecule type" value="Genomic_DNA"/>
</dbReference>
<keyword evidence="10" id="KW-1185">Reference proteome</keyword>
<dbReference type="GO" id="GO:0006730">
    <property type="term" value="P:one-carbon metabolic process"/>
    <property type="evidence" value="ECO:0007669"/>
    <property type="project" value="UniProtKB-UniRule"/>
</dbReference>
<dbReference type="Gene3D" id="3.40.50.720">
    <property type="entry name" value="NAD(P)-binding Rossmann-like Domain"/>
    <property type="match status" value="1"/>
</dbReference>
<dbReference type="SMART" id="SM00996">
    <property type="entry name" value="AdoHcyase"/>
    <property type="match status" value="1"/>
</dbReference>
<dbReference type="PROSITE" id="PS00739">
    <property type="entry name" value="ADOHCYASE_2"/>
    <property type="match status" value="1"/>
</dbReference>
<dbReference type="Pfam" id="PF00670">
    <property type="entry name" value="AdoHcyase_NAD"/>
    <property type="match status" value="1"/>
</dbReference>
<dbReference type="SMART" id="SM00997">
    <property type="entry name" value="AdoHcyase_NAD"/>
    <property type="match status" value="1"/>
</dbReference>
<keyword evidence="4" id="KW-0963">Cytoplasm</keyword>
<dbReference type="AlphaFoldDB" id="A0A8U0HXH2"/>
<dbReference type="PROSITE" id="PS00738">
    <property type="entry name" value="ADOHCYASE_1"/>
    <property type="match status" value="1"/>
</dbReference>
<dbReference type="InterPro" id="IPR036291">
    <property type="entry name" value="NAD(P)-bd_dom_sf"/>
</dbReference>
<feature type="binding site" evidence="4 5">
    <location>
        <position position="347"/>
    </location>
    <ligand>
        <name>NAD(+)</name>
        <dbReference type="ChEBI" id="CHEBI:57540"/>
    </ligand>
</feature>
<name>A0A8U0HXH2_9EURY</name>
<evidence type="ECO:0000256" key="2">
    <source>
        <dbReference type="ARBA" id="ARBA00022563"/>
    </source>
</evidence>
<feature type="region of interest" description="Disordered" evidence="7">
    <location>
        <begin position="1"/>
        <end position="22"/>
    </location>
</feature>
<dbReference type="GO" id="GO:0004013">
    <property type="term" value="F:adenosylhomocysteinase activity"/>
    <property type="evidence" value="ECO:0007669"/>
    <property type="project" value="UniProtKB-UniRule"/>
</dbReference>
<dbReference type="NCBIfam" id="NF004005">
    <property type="entry name" value="PRK05476.2-3"/>
    <property type="match status" value="1"/>
</dbReference>
<dbReference type="PANTHER" id="PTHR23420">
    <property type="entry name" value="ADENOSYLHOMOCYSTEINASE"/>
    <property type="match status" value="1"/>
</dbReference>
<organism evidence="9 10">
    <name type="scientific">Halorussus limi</name>
    <dbReference type="NCBI Taxonomy" id="2938695"/>
    <lineage>
        <taxon>Archaea</taxon>
        <taxon>Methanobacteriati</taxon>
        <taxon>Methanobacteriota</taxon>
        <taxon>Stenosarchaea group</taxon>
        <taxon>Halobacteria</taxon>
        <taxon>Halobacteriales</taxon>
        <taxon>Haladaptataceae</taxon>
        <taxon>Halorussus</taxon>
    </lineage>
</organism>
<dbReference type="Pfam" id="PF05221">
    <property type="entry name" value="AdoHcyase"/>
    <property type="match status" value="1"/>
</dbReference>
<dbReference type="SUPFAM" id="SSF52283">
    <property type="entry name" value="Formate/glycerate dehydrogenase catalytic domain-like"/>
    <property type="match status" value="1"/>
</dbReference>
<evidence type="ECO:0000313" key="9">
    <source>
        <dbReference type="EMBL" id="UPV75431.1"/>
    </source>
</evidence>
<dbReference type="GeneID" id="72184537"/>
<dbReference type="InterPro" id="IPR000043">
    <property type="entry name" value="Adenosylhomocysteinase-like"/>
</dbReference>
<evidence type="ECO:0000259" key="8">
    <source>
        <dbReference type="SMART" id="SM00997"/>
    </source>
</evidence>
<evidence type="ECO:0000256" key="4">
    <source>
        <dbReference type="HAMAP-Rule" id="MF_00563"/>
    </source>
</evidence>
<feature type="domain" description="S-adenosyl-L-homocysteine hydrolase NAD binding" evidence="8">
    <location>
        <begin position="192"/>
        <end position="353"/>
    </location>
</feature>
<feature type="binding site" evidence="4 5">
    <location>
        <begin position="158"/>
        <end position="160"/>
    </location>
    <ligand>
        <name>NAD(+)</name>
        <dbReference type="ChEBI" id="CHEBI:57540"/>
    </ligand>
</feature>
<reference evidence="9 10" key="1">
    <citation type="submission" date="2022-04" db="EMBL/GenBank/DDBJ databases">
        <title>Diverse halophilic archaea isolated from saline environments.</title>
        <authorList>
            <person name="Cui H.-L."/>
        </authorList>
    </citation>
    <scope>NUCLEOTIDE SEQUENCE [LARGE SCALE GENOMIC DNA]</scope>
    <source>
        <strain evidence="9 10">XZYJT49</strain>
    </source>
</reference>
<evidence type="ECO:0000256" key="1">
    <source>
        <dbReference type="ARBA" id="ARBA00007122"/>
    </source>
</evidence>
<dbReference type="EC" id="3.13.2.1" evidence="4"/>
<evidence type="ECO:0000256" key="5">
    <source>
        <dbReference type="PIRSR" id="PIRSR001109-2"/>
    </source>
</evidence>
<comment type="function">
    <text evidence="4">May play a key role in the regulation of the intracellular concentration of adenosylhomocysteine.</text>
</comment>
<feature type="binding site" evidence="4 5">
    <location>
        <position position="244"/>
    </location>
    <ligand>
        <name>NAD(+)</name>
        <dbReference type="ChEBI" id="CHEBI:57540"/>
    </ligand>
</feature>
<feature type="binding site" evidence="5">
    <location>
        <begin position="223"/>
        <end position="228"/>
    </location>
    <ligand>
        <name>NAD(+)</name>
        <dbReference type="ChEBI" id="CHEBI:57540"/>
    </ligand>
</feature>
<dbReference type="RefSeq" id="WP_248651473.1">
    <property type="nucleotide sequence ID" value="NZ_CP096659.1"/>
</dbReference>
<feature type="binding site" evidence="4">
    <location>
        <position position="187"/>
    </location>
    <ligand>
        <name>substrate</name>
    </ligand>
</feature>
<feature type="binding site" evidence="4">
    <location>
        <position position="279"/>
    </location>
    <ligand>
        <name>NAD(+)</name>
        <dbReference type="ChEBI" id="CHEBI:57540"/>
    </ligand>
</feature>
<evidence type="ECO:0000256" key="6">
    <source>
        <dbReference type="RuleBase" id="RU004166"/>
    </source>
</evidence>
<feature type="binding site" evidence="4">
    <location>
        <position position="191"/>
    </location>
    <ligand>
        <name>substrate</name>
    </ligand>
</feature>
<dbReference type="InterPro" id="IPR042172">
    <property type="entry name" value="Adenosylhomocyst_ase-like_sf"/>
</dbReference>
<proteinExistence type="inferred from homology"/>
<accession>A0A8U0HXH2</accession>
<dbReference type="PANTHER" id="PTHR23420:SF0">
    <property type="entry name" value="ADENOSYLHOMOCYSTEINASE"/>
    <property type="match status" value="1"/>
</dbReference>
<dbReference type="NCBIfam" id="TIGR00936">
    <property type="entry name" value="ahcY"/>
    <property type="match status" value="1"/>
</dbReference>
<dbReference type="Proteomes" id="UP000830729">
    <property type="component" value="Chromosome"/>
</dbReference>
<comment type="pathway">
    <text evidence="4">Amino-acid biosynthesis; L-homocysteine biosynthesis; L-homocysteine from S-adenosyl-L-homocysteine: step 1/1.</text>
</comment>